<feature type="region of interest" description="Disordered" evidence="1">
    <location>
        <begin position="1"/>
        <end position="21"/>
    </location>
</feature>
<feature type="compositionally biased region" description="Polar residues" evidence="1">
    <location>
        <begin position="1"/>
        <end position="18"/>
    </location>
</feature>
<name>A0AAP0PUI9_9MAGN</name>
<feature type="compositionally biased region" description="Polar residues" evidence="1">
    <location>
        <begin position="64"/>
        <end position="79"/>
    </location>
</feature>
<protein>
    <submittedName>
        <fullName evidence="2">Uncharacterized protein</fullName>
    </submittedName>
</protein>
<gene>
    <name evidence="2" type="ORF">Sjap_000911</name>
</gene>
<reference evidence="2 3" key="1">
    <citation type="submission" date="2024-01" db="EMBL/GenBank/DDBJ databases">
        <title>Genome assemblies of Stephania.</title>
        <authorList>
            <person name="Yang L."/>
        </authorList>
    </citation>
    <scope>NUCLEOTIDE SEQUENCE [LARGE SCALE GENOMIC DNA]</scope>
    <source>
        <strain evidence="2">QJT</strain>
        <tissue evidence="2">Leaf</tissue>
    </source>
</reference>
<accession>A0AAP0PUI9</accession>
<dbReference type="Proteomes" id="UP001417504">
    <property type="component" value="Unassembled WGS sequence"/>
</dbReference>
<feature type="compositionally biased region" description="Basic and acidic residues" evidence="1">
    <location>
        <begin position="90"/>
        <end position="100"/>
    </location>
</feature>
<evidence type="ECO:0000313" key="2">
    <source>
        <dbReference type="EMBL" id="KAK9153431.1"/>
    </source>
</evidence>
<evidence type="ECO:0000313" key="3">
    <source>
        <dbReference type="Proteomes" id="UP001417504"/>
    </source>
</evidence>
<comment type="caution">
    <text evidence="2">The sequence shown here is derived from an EMBL/GenBank/DDBJ whole genome shotgun (WGS) entry which is preliminary data.</text>
</comment>
<proteinExistence type="predicted"/>
<dbReference type="AlphaFoldDB" id="A0AAP0PUI9"/>
<dbReference type="EMBL" id="JBBNAE010000001">
    <property type="protein sequence ID" value="KAK9153431.1"/>
    <property type="molecule type" value="Genomic_DNA"/>
</dbReference>
<organism evidence="2 3">
    <name type="scientific">Stephania japonica</name>
    <dbReference type="NCBI Taxonomy" id="461633"/>
    <lineage>
        <taxon>Eukaryota</taxon>
        <taxon>Viridiplantae</taxon>
        <taxon>Streptophyta</taxon>
        <taxon>Embryophyta</taxon>
        <taxon>Tracheophyta</taxon>
        <taxon>Spermatophyta</taxon>
        <taxon>Magnoliopsida</taxon>
        <taxon>Ranunculales</taxon>
        <taxon>Menispermaceae</taxon>
        <taxon>Menispermoideae</taxon>
        <taxon>Cissampelideae</taxon>
        <taxon>Stephania</taxon>
    </lineage>
</organism>
<sequence length="100" mass="11615">MFKSHYQPNCTSKPQSSKPIDWRRNRIRKKINHKSTIDPSKTSKKRVNFDIQLKPNLPHDFEGSRQSINNSKASANQMGRLNDSVATLRPAERSGERLRR</sequence>
<keyword evidence="3" id="KW-1185">Reference proteome</keyword>
<evidence type="ECO:0000256" key="1">
    <source>
        <dbReference type="SAM" id="MobiDB-lite"/>
    </source>
</evidence>
<feature type="region of interest" description="Disordered" evidence="1">
    <location>
        <begin position="54"/>
        <end position="100"/>
    </location>
</feature>